<dbReference type="CDD" id="cd04216">
    <property type="entry name" value="Phytocyanin"/>
    <property type="match status" value="1"/>
</dbReference>
<keyword evidence="5 13" id="KW-0732">Signal</keyword>
<dbReference type="Proteomes" id="UP000504603">
    <property type="component" value="Unplaced"/>
</dbReference>
<evidence type="ECO:0000313" key="16">
    <source>
        <dbReference type="RefSeq" id="XP_022159750.1"/>
    </source>
</evidence>
<dbReference type="GeneID" id="111026082"/>
<evidence type="ECO:0000259" key="14">
    <source>
        <dbReference type="PROSITE" id="PS51485"/>
    </source>
</evidence>
<keyword evidence="6" id="KW-0249">Electron transport</keyword>
<accession>A0A6J1DZM9</accession>
<dbReference type="GO" id="GO:0046872">
    <property type="term" value="F:metal ion binding"/>
    <property type="evidence" value="ECO:0007669"/>
    <property type="project" value="UniProtKB-KW"/>
</dbReference>
<evidence type="ECO:0000256" key="13">
    <source>
        <dbReference type="SAM" id="SignalP"/>
    </source>
</evidence>
<gene>
    <name evidence="16" type="primary">LOC111026082</name>
</gene>
<sequence length="177" mass="18830">MAVISISHLFVLFATTAIFVPSTLATTYIVGDDAGWDTGVNYTIWAQDKMFNVGDKLLFKYTQGDHNVYKVNGTQFHNCTIPNDQNALSTGNDVIELKTPGRKWYICGKEGHCGQNQKLVITVMDMAPGNSPLPSASATPPPPPPPSTPSGATKAAASDHFGVIAAVFGTLGMIIMA</sequence>
<keyword evidence="9" id="KW-0472">Membrane</keyword>
<dbReference type="KEGG" id="mcha:111026082"/>
<evidence type="ECO:0000256" key="6">
    <source>
        <dbReference type="ARBA" id="ARBA00022982"/>
    </source>
</evidence>
<dbReference type="FunFam" id="2.60.40.420:FF:000067">
    <property type="entry name" value="Cupredoxin superfamily protein"/>
    <property type="match status" value="1"/>
</dbReference>
<evidence type="ECO:0000256" key="9">
    <source>
        <dbReference type="ARBA" id="ARBA00023136"/>
    </source>
</evidence>
<keyword evidence="7" id="KW-1133">Transmembrane helix</keyword>
<keyword evidence="11" id="KW-0325">Glycoprotein</keyword>
<dbReference type="Pfam" id="PF02298">
    <property type="entry name" value="Cu_bind_like"/>
    <property type="match status" value="1"/>
</dbReference>
<evidence type="ECO:0000256" key="5">
    <source>
        <dbReference type="ARBA" id="ARBA00022729"/>
    </source>
</evidence>
<dbReference type="InterPro" id="IPR039391">
    <property type="entry name" value="Phytocyanin-like"/>
</dbReference>
<dbReference type="OrthoDB" id="687943at2759"/>
<feature type="domain" description="Phytocyanin" evidence="14">
    <location>
        <begin position="26"/>
        <end position="125"/>
    </location>
</feature>
<keyword evidence="15" id="KW-1185">Reference proteome</keyword>
<dbReference type="GO" id="GO:0009610">
    <property type="term" value="P:response to symbiotic fungus"/>
    <property type="evidence" value="ECO:0007669"/>
    <property type="project" value="UniProtKB-ARBA"/>
</dbReference>
<feature type="chain" id="PRO_5026671443" evidence="13">
    <location>
        <begin position="26"/>
        <end position="177"/>
    </location>
</feature>
<evidence type="ECO:0000256" key="4">
    <source>
        <dbReference type="ARBA" id="ARBA00022723"/>
    </source>
</evidence>
<dbReference type="InterPro" id="IPR003245">
    <property type="entry name" value="Phytocyanin_dom"/>
</dbReference>
<dbReference type="PANTHER" id="PTHR33021:SF533">
    <property type="entry name" value="PHYTOCYANIN DOMAIN-CONTAINING PROTEIN"/>
    <property type="match status" value="1"/>
</dbReference>
<evidence type="ECO:0000256" key="3">
    <source>
        <dbReference type="ARBA" id="ARBA00022692"/>
    </source>
</evidence>
<keyword evidence="4" id="KW-0479">Metal-binding</keyword>
<feature type="region of interest" description="Disordered" evidence="12">
    <location>
        <begin position="130"/>
        <end position="155"/>
    </location>
</feature>
<protein>
    <submittedName>
        <fullName evidence="16">Mavicyanin-like</fullName>
    </submittedName>
</protein>
<evidence type="ECO:0000256" key="2">
    <source>
        <dbReference type="ARBA" id="ARBA00022448"/>
    </source>
</evidence>
<dbReference type="PANTHER" id="PTHR33021">
    <property type="entry name" value="BLUE COPPER PROTEIN"/>
    <property type="match status" value="1"/>
</dbReference>
<keyword evidence="8" id="KW-0186">Copper</keyword>
<evidence type="ECO:0000256" key="7">
    <source>
        <dbReference type="ARBA" id="ARBA00022989"/>
    </source>
</evidence>
<evidence type="ECO:0000313" key="15">
    <source>
        <dbReference type="Proteomes" id="UP000504603"/>
    </source>
</evidence>
<dbReference type="InterPro" id="IPR008972">
    <property type="entry name" value="Cupredoxin"/>
</dbReference>
<dbReference type="RefSeq" id="XP_022159750.1">
    <property type="nucleotide sequence ID" value="XM_022304058.1"/>
</dbReference>
<evidence type="ECO:0000256" key="10">
    <source>
        <dbReference type="ARBA" id="ARBA00023157"/>
    </source>
</evidence>
<name>A0A6J1DZM9_MOMCH</name>
<evidence type="ECO:0000256" key="11">
    <source>
        <dbReference type="ARBA" id="ARBA00023180"/>
    </source>
</evidence>
<dbReference type="Gene3D" id="2.60.40.420">
    <property type="entry name" value="Cupredoxins - blue copper proteins"/>
    <property type="match status" value="1"/>
</dbReference>
<dbReference type="GO" id="GO:0005886">
    <property type="term" value="C:plasma membrane"/>
    <property type="evidence" value="ECO:0007669"/>
    <property type="project" value="TreeGrafter"/>
</dbReference>
<dbReference type="GO" id="GO:0009055">
    <property type="term" value="F:electron transfer activity"/>
    <property type="evidence" value="ECO:0007669"/>
    <property type="project" value="InterPro"/>
</dbReference>
<dbReference type="PROSITE" id="PS51485">
    <property type="entry name" value="PHYTOCYANIN"/>
    <property type="match status" value="1"/>
</dbReference>
<feature type="signal peptide" evidence="13">
    <location>
        <begin position="1"/>
        <end position="25"/>
    </location>
</feature>
<dbReference type="AlphaFoldDB" id="A0A6J1DZM9"/>
<comment type="subcellular location">
    <subcellularLocation>
        <location evidence="1">Membrane</location>
        <topology evidence="1">Single-pass type I membrane protein</topology>
    </subcellularLocation>
</comment>
<dbReference type="SUPFAM" id="SSF49503">
    <property type="entry name" value="Cupredoxins"/>
    <property type="match status" value="1"/>
</dbReference>
<keyword evidence="10" id="KW-1015">Disulfide bond</keyword>
<evidence type="ECO:0000256" key="1">
    <source>
        <dbReference type="ARBA" id="ARBA00004479"/>
    </source>
</evidence>
<feature type="compositionally biased region" description="Pro residues" evidence="12">
    <location>
        <begin position="139"/>
        <end position="148"/>
    </location>
</feature>
<evidence type="ECO:0000256" key="8">
    <source>
        <dbReference type="ARBA" id="ARBA00023008"/>
    </source>
</evidence>
<reference evidence="16" key="1">
    <citation type="submission" date="2025-08" db="UniProtKB">
        <authorList>
            <consortium name="RefSeq"/>
        </authorList>
    </citation>
    <scope>IDENTIFICATION</scope>
    <source>
        <strain evidence="16">OHB3-1</strain>
    </source>
</reference>
<keyword evidence="2" id="KW-0813">Transport</keyword>
<proteinExistence type="predicted"/>
<organism evidence="15 16">
    <name type="scientific">Momordica charantia</name>
    <name type="common">Bitter gourd</name>
    <name type="synonym">Balsam pear</name>
    <dbReference type="NCBI Taxonomy" id="3673"/>
    <lineage>
        <taxon>Eukaryota</taxon>
        <taxon>Viridiplantae</taxon>
        <taxon>Streptophyta</taxon>
        <taxon>Embryophyta</taxon>
        <taxon>Tracheophyta</taxon>
        <taxon>Spermatophyta</taxon>
        <taxon>Magnoliopsida</taxon>
        <taxon>eudicotyledons</taxon>
        <taxon>Gunneridae</taxon>
        <taxon>Pentapetalae</taxon>
        <taxon>rosids</taxon>
        <taxon>fabids</taxon>
        <taxon>Cucurbitales</taxon>
        <taxon>Cucurbitaceae</taxon>
        <taxon>Momordiceae</taxon>
        <taxon>Momordica</taxon>
    </lineage>
</organism>
<evidence type="ECO:0000256" key="12">
    <source>
        <dbReference type="SAM" id="MobiDB-lite"/>
    </source>
</evidence>
<keyword evidence="3" id="KW-0812">Transmembrane</keyword>